<comment type="subcellular location">
    <subcellularLocation>
        <location evidence="1">Cell membrane</location>
        <topology evidence="1">Multi-pass membrane protein</topology>
    </subcellularLocation>
</comment>
<keyword evidence="5" id="KW-0328">Glycosyltransferase</keyword>
<feature type="transmembrane region" description="Helical" evidence="21">
    <location>
        <begin position="97"/>
        <end position="114"/>
    </location>
</feature>
<keyword evidence="10 21" id="KW-1133">Transmembrane helix</keyword>
<evidence type="ECO:0000256" key="14">
    <source>
        <dbReference type="ARBA" id="ARBA00032370"/>
    </source>
</evidence>
<feature type="transmembrane region" description="Helical" evidence="21">
    <location>
        <begin position="257"/>
        <end position="277"/>
    </location>
</feature>
<dbReference type="GO" id="GO:0071555">
    <property type="term" value="P:cell wall organization"/>
    <property type="evidence" value="ECO:0007669"/>
    <property type="project" value="UniProtKB-KW"/>
</dbReference>
<evidence type="ECO:0000256" key="18">
    <source>
        <dbReference type="ARBA" id="ARBA00041418"/>
    </source>
</evidence>
<evidence type="ECO:0000256" key="20">
    <source>
        <dbReference type="ARBA" id="ARBA00049902"/>
    </source>
</evidence>
<protein>
    <recommendedName>
        <fullName evidence="17">Probable peptidoglycan glycosyltransferase FtsW</fullName>
        <ecNumber evidence="19">2.4.99.28</ecNumber>
    </recommendedName>
    <alternativeName>
        <fullName evidence="18">Cell division protein FtsW</fullName>
    </alternativeName>
    <alternativeName>
        <fullName evidence="15">Cell wall polymerase</fullName>
    </alternativeName>
    <alternativeName>
        <fullName evidence="14">Peptidoglycan polymerase</fullName>
    </alternativeName>
</protein>
<dbReference type="Proteomes" id="UP000230251">
    <property type="component" value="Unassembled WGS sequence"/>
</dbReference>
<name>A0A2M8ENI1_9BACT</name>
<dbReference type="PANTHER" id="PTHR30474:SF2">
    <property type="entry name" value="PEPTIDOGLYCAN GLYCOSYLTRANSFERASE FTSW-RELATED"/>
    <property type="match status" value="1"/>
</dbReference>
<dbReference type="GO" id="GO:0008360">
    <property type="term" value="P:regulation of cell shape"/>
    <property type="evidence" value="ECO:0007669"/>
    <property type="project" value="UniProtKB-KW"/>
</dbReference>
<evidence type="ECO:0000256" key="6">
    <source>
        <dbReference type="ARBA" id="ARBA00022679"/>
    </source>
</evidence>
<evidence type="ECO:0000256" key="17">
    <source>
        <dbReference type="ARBA" id="ARBA00041185"/>
    </source>
</evidence>
<evidence type="ECO:0000256" key="21">
    <source>
        <dbReference type="SAM" id="Phobius"/>
    </source>
</evidence>
<dbReference type="InterPro" id="IPR018365">
    <property type="entry name" value="Cell_cycle_FtsW-rel_CS"/>
</dbReference>
<evidence type="ECO:0000256" key="11">
    <source>
        <dbReference type="ARBA" id="ARBA00023136"/>
    </source>
</evidence>
<keyword evidence="8" id="KW-0133">Cell shape</keyword>
<feature type="transmembrane region" description="Helical" evidence="21">
    <location>
        <begin position="148"/>
        <end position="165"/>
    </location>
</feature>
<evidence type="ECO:0000256" key="5">
    <source>
        <dbReference type="ARBA" id="ARBA00022676"/>
    </source>
</evidence>
<feature type="transmembrane region" description="Helical" evidence="21">
    <location>
        <begin position="25"/>
        <end position="46"/>
    </location>
</feature>
<keyword evidence="12" id="KW-0131">Cell cycle</keyword>
<comment type="caution">
    <text evidence="22">The sequence shown here is derived from an EMBL/GenBank/DDBJ whole genome shotgun (WGS) entry which is preliminary data.</text>
</comment>
<dbReference type="EC" id="2.4.99.28" evidence="19"/>
<evidence type="ECO:0000313" key="22">
    <source>
        <dbReference type="EMBL" id="PJC24306.1"/>
    </source>
</evidence>
<evidence type="ECO:0000256" key="2">
    <source>
        <dbReference type="ARBA" id="ARBA00004752"/>
    </source>
</evidence>
<comment type="pathway">
    <text evidence="2">Cell wall biogenesis; peptidoglycan biosynthesis.</text>
</comment>
<dbReference type="GO" id="GO:0051301">
    <property type="term" value="P:cell division"/>
    <property type="evidence" value="ECO:0007669"/>
    <property type="project" value="UniProtKB-KW"/>
</dbReference>
<evidence type="ECO:0000256" key="9">
    <source>
        <dbReference type="ARBA" id="ARBA00022984"/>
    </source>
</evidence>
<proteinExistence type="inferred from homology"/>
<dbReference type="EMBL" id="PFSI01000050">
    <property type="protein sequence ID" value="PJC24306.1"/>
    <property type="molecule type" value="Genomic_DNA"/>
</dbReference>
<gene>
    <name evidence="22" type="primary">ftsW</name>
    <name evidence="22" type="ORF">CO057_03205</name>
</gene>
<keyword evidence="11 21" id="KW-0472">Membrane</keyword>
<evidence type="ECO:0000256" key="3">
    <source>
        <dbReference type="ARBA" id="ARBA00022475"/>
    </source>
</evidence>
<dbReference type="GO" id="GO:0005886">
    <property type="term" value="C:plasma membrane"/>
    <property type="evidence" value="ECO:0007669"/>
    <property type="project" value="UniProtKB-SubCell"/>
</dbReference>
<feature type="transmembrane region" description="Helical" evidence="21">
    <location>
        <begin position="172"/>
        <end position="190"/>
    </location>
</feature>
<feature type="transmembrane region" description="Helical" evidence="21">
    <location>
        <begin position="58"/>
        <end position="77"/>
    </location>
</feature>
<reference evidence="23" key="1">
    <citation type="submission" date="2017-09" db="EMBL/GenBank/DDBJ databases">
        <title>Depth-based differentiation of microbial function through sediment-hosted aquifers and enrichment of novel symbionts in the deep terrestrial subsurface.</title>
        <authorList>
            <person name="Probst A.J."/>
            <person name="Ladd B."/>
            <person name="Jarett J.K."/>
            <person name="Geller-Mcgrath D.E."/>
            <person name="Sieber C.M.K."/>
            <person name="Emerson J.B."/>
            <person name="Anantharaman K."/>
            <person name="Thomas B.C."/>
            <person name="Malmstrom R."/>
            <person name="Stieglmeier M."/>
            <person name="Klingl A."/>
            <person name="Woyke T."/>
            <person name="Ryan C.M."/>
            <person name="Banfield J.F."/>
        </authorList>
    </citation>
    <scope>NUCLEOTIDE SEQUENCE [LARGE SCALE GENOMIC DNA]</scope>
</reference>
<dbReference type="PROSITE" id="PS00428">
    <property type="entry name" value="FTSW_RODA_SPOVE"/>
    <property type="match status" value="1"/>
</dbReference>
<comment type="similarity">
    <text evidence="16">Belongs to the SEDS family. FtsW subfamily.</text>
</comment>
<dbReference type="GO" id="GO:0032153">
    <property type="term" value="C:cell division site"/>
    <property type="evidence" value="ECO:0007669"/>
    <property type="project" value="TreeGrafter"/>
</dbReference>
<accession>A0A2M8ENI1</accession>
<dbReference type="GO" id="GO:0008955">
    <property type="term" value="F:peptidoglycan glycosyltransferase activity"/>
    <property type="evidence" value="ECO:0007669"/>
    <property type="project" value="UniProtKB-EC"/>
</dbReference>
<evidence type="ECO:0000256" key="13">
    <source>
        <dbReference type="ARBA" id="ARBA00023316"/>
    </source>
</evidence>
<keyword evidence="6" id="KW-0808">Transferase</keyword>
<keyword evidence="9" id="KW-0573">Peptidoglycan synthesis</keyword>
<keyword evidence="4" id="KW-0132">Cell division</keyword>
<keyword evidence="13" id="KW-0961">Cell wall biogenesis/degradation</keyword>
<keyword evidence="7 21" id="KW-0812">Transmembrane</keyword>
<evidence type="ECO:0000256" key="1">
    <source>
        <dbReference type="ARBA" id="ARBA00004651"/>
    </source>
</evidence>
<organism evidence="22 23">
    <name type="scientific">Candidatus Uhrbacteria bacterium CG_4_9_14_0_2_um_filter_41_50</name>
    <dbReference type="NCBI Taxonomy" id="1975031"/>
    <lineage>
        <taxon>Bacteria</taxon>
        <taxon>Candidatus Uhriibacteriota</taxon>
    </lineage>
</organism>
<comment type="catalytic activity">
    <reaction evidence="20">
        <text>[GlcNAc-(1-&gt;4)-Mur2Ac(oyl-L-Ala-gamma-D-Glu-L-Lys-D-Ala-D-Ala)](n)-di-trans,octa-cis-undecaprenyl diphosphate + beta-D-GlcNAc-(1-&gt;4)-Mur2Ac(oyl-L-Ala-gamma-D-Glu-L-Lys-D-Ala-D-Ala)-di-trans,octa-cis-undecaprenyl diphosphate = [GlcNAc-(1-&gt;4)-Mur2Ac(oyl-L-Ala-gamma-D-Glu-L-Lys-D-Ala-D-Ala)](n+1)-di-trans,octa-cis-undecaprenyl diphosphate + di-trans,octa-cis-undecaprenyl diphosphate + H(+)</text>
        <dbReference type="Rhea" id="RHEA:23708"/>
        <dbReference type="Rhea" id="RHEA-COMP:9602"/>
        <dbReference type="Rhea" id="RHEA-COMP:9603"/>
        <dbReference type="ChEBI" id="CHEBI:15378"/>
        <dbReference type="ChEBI" id="CHEBI:58405"/>
        <dbReference type="ChEBI" id="CHEBI:60033"/>
        <dbReference type="ChEBI" id="CHEBI:78435"/>
        <dbReference type="EC" id="2.4.99.28"/>
    </reaction>
</comment>
<evidence type="ECO:0000256" key="12">
    <source>
        <dbReference type="ARBA" id="ARBA00023306"/>
    </source>
</evidence>
<evidence type="ECO:0000256" key="7">
    <source>
        <dbReference type="ARBA" id="ARBA00022692"/>
    </source>
</evidence>
<dbReference type="InterPro" id="IPR013437">
    <property type="entry name" value="FtsW"/>
</dbReference>
<dbReference type="NCBIfam" id="TIGR02614">
    <property type="entry name" value="ftsW"/>
    <property type="match status" value="1"/>
</dbReference>
<evidence type="ECO:0000256" key="4">
    <source>
        <dbReference type="ARBA" id="ARBA00022618"/>
    </source>
</evidence>
<dbReference type="AlphaFoldDB" id="A0A2M8ENI1"/>
<evidence type="ECO:0000256" key="19">
    <source>
        <dbReference type="ARBA" id="ARBA00044770"/>
    </source>
</evidence>
<dbReference type="Pfam" id="PF01098">
    <property type="entry name" value="FTSW_RODA_SPOVE"/>
    <property type="match status" value="1"/>
</dbReference>
<dbReference type="GO" id="GO:0009252">
    <property type="term" value="P:peptidoglycan biosynthetic process"/>
    <property type="evidence" value="ECO:0007669"/>
    <property type="project" value="UniProtKB-KW"/>
</dbReference>
<dbReference type="PANTHER" id="PTHR30474">
    <property type="entry name" value="CELL CYCLE PROTEIN"/>
    <property type="match status" value="1"/>
</dbReference>
<evidence type="ECO:0000313" key="23">
    <source>
        <dbReference type="Proteomes" id="UP000230251"/>
    </source>
</evidence>
<evidence type="ECO:0000256" key="10">
    <source>
        <dbReference type="ARBA" id="ARBA00022989"/>
    </source>
</evidence>
<dbReference type="GO" id="GO:0015648">
    <property type="term" value="F:lipid-linked peptidoglycan transporter activity"/>
    <property type="evidence" value="ECO:0007669"/>
    <property type="project" value="TreeGrafter"/>
</dbReference>
<feature type="transmembrane region" description="Helical" evidence="21">
    <location>
        <begin position="323"/>
        <end position="344"/>
    </location>
</feature>
<evidence type="ECO:0000256" key="16">
    <source>
        <dbReference type="ARBA" id="ARBA00038053"/>
    </source>
</evidence>
<sequence length="347" mass="37732">MTIFGLAILASASSPLGYERFADSYYYLKHQLTLGVLPGIVAMLIFAKIPYQSYRKYATAMLAVSIGLLILVFVPGIGTDFGTFAHSWVQFGSYSFQPAEIAKLTFLIYLAAWLEQRSDDLKTWETGLLPFLAALGIISILMLLQPDLGTLSIIVAIAFIMYFVAGGNVTHLIGLGVMAFGAFIVSIKMSPYRFERFTTFLHPELDPRGIGYQINQALLAIGSGGFFGRGYGHSLQKFQYLPEVVGDSIFAVMSEELGFIFTAAFVILFLLMLLRGIKIAENSTDNFGKYLVIGIIAWFGVQAFVNIGAIVGLMPLTGVPLPFLSYGGTALTVSLAAAGIVMNVSRK</sequence>
<dbReference type="InterPro" id="IPR001182">
    <property type="entry name" value="FtsW/RodA"/>
</dbReference>
<evidence type="ECO:0000256" key="8">
    <source>
        <dbReference type="ARBA" id="ARBA00022960"/>
    </source>
</evidence>
<keyword evidence="3" id="KW-1003">Cell membrane</keyword>
<evidence type="ECO:0000256" key="15">
    <source>
        <dbReference type="ARBA" id="ARBA00033270"/>
    </source>
</evidence>
<feature type="transmembrane region" description="Helical" evidence="21">
    <location>
        <begin position="289"/>
        <end position="311"/>
    </location>
</feature>
<feature type="transmembrane region" description="Helical" evidence="21">
    <location>
        <begin position="126"/>
        <end position="142"/>
    </location>
</feature>